<gene>
    <name evidence="2" type="ORF">RDI58_008118</name>
</gene>
<protein>
    <submittedName>
        <fullName evidence="2">Uncharacterized protein</fullName>
    </submittedName>
</protein>
<reference evidence="2 3" key="1">
    <citation type="submission" date="2024-02" db="EMBL/GenBank/DDBJ databases">
        <title>de novo genome assembly of Solanum bulbocastanum strain 11H21.</title>
        <authorList>
            <person name="Hosaka A.J."/>
        </authorList>
    </citation>
    <scope>NUCLEOTIDE SEQUENCE [LARGE SCALE GENOMIC DNA]</scope>
    <source>
        <tissue evidence="2">Young leaves</tissue>
    </source>
</reference>
<comment type="caution">
    <text evidence="2">The sequence shown here is derived from an EMBL/GenBank/DDBJ whole genome shotgun (WGS) entry which is preliminary data.</text>
</comment>
<organism evidence="2 3">
    <name type="scientific">Solanum bulbocastanum</name>
    <name type="common">Wild potato</name>
    <dbReference type="NCBI Taxonomy" id="147425"/>
    <lineage>
        <taxon>Eukaryota</taxon>
        <taxon>Viridiplantae</taxon>
        <taxon>Streptophyta</taxon>
        <taxon>Embryophyta</taxon>
        <taxon>Tracheophyta</taxon>
        <taxon>Spermatophyta</taxon>
        <taxon>Magnoliopsida</taxon>
        <taxon>eudicotyledons</taxon>
        <taxon>Gunneridae</taxon>
        <taxon>Pentapetalae</taxon>
        <taxon>asterids</taxon>
        <taxon>lamiids</taxon>
        <taxon>Solanales</taxon>
        <taxon>Solanaceae</taxon>
        <taxon>Solanoideae</taxon>
        <taxon>Solaneae</taxon>
        <taxon>Solanum</taxon>
    </lineage>
</organism>
<sequence length="124" mass="13964">MVETCISIALIFMILNCTEDQSVTSVSTIYATVDQVLFRHSLKDTEDQSVTSLDHRITVEPMQITNPSTDSEISLALKSSGRLYLIHCEINVLAHEYKAILVLLNIPSTWVILGVWDKELAWMP</sequence>
<keyword evidence="1" id="KW-0732">Signal</keyword>
<name>A0AAN8YJ96_SOLBU</name>
<keyword evidence="3" id="KW-1185">Reference proteome</keyword>
<dbReference type="AlphaFoldDB" id="A0AAN8YJ96"/>
<accession>A0AAN8YJ96</accession>
<feature type="chain" id="PRO_5042867896" evidence="1">
    <location>
        <begin position="21"/>
        <end position="124"/>
    </location>
</feature>
<dbReference type="EMBL" id="JBANQN010000003">
    <property type="protein sequence ID" value="KAK6794665.1"/>
    <property type="molecule type" value="Genomic_DNA"/>
</dbReference>
<dbReference type="Proteomes" id="UP001371456">
    <property type="component" value="Unassembled WGS sequence"/>
</dbReference>
<evidence type="ECO:0000313" key="2">
    <source>
        <dbReference type="EMBL" id="KAK6794665.1"/>
    </source>
</evidence>
<proteinExistence type="predicted"/>
<evidence type="ECO:0000256" key="1">
    <source>
        <dbReference type="SAM" id="SignalP"/>
    </source>
</evidence>
<feature type="signal peptide" evidence="1">
    <location>
        <begin position="1"/>
        <end position="20"/>
    </location>
</feature>
<evidence type="ECO:0000313" key="3">
    <source>
        <dbReference type="Proteomes" id="UP001371456"/>
    </source>
</evidence>